<feature type="compositionally biased region" description="Polar residues" evidence="9">
    <location>
        <begin position="448"/>
        <end position="471"/>
    </location>
</feature>
<name>A0AAD1W5Q7_PELCU</name>
<dbReference type="SUPFAM" id="SSF102031">
    <property type="entry name" value="AXH domain"/>
    <property type="match status" value="1"/>
</dbReference>
<dbReference type="Pfam" id="PF12547">
    <property type="entry name" value="ATXN-1_C"/>
    <property type="match status" value="1"/>
</dbReference>
<dbReference type="PANTHER" id="PTHR13392">
    <property type="entry name" value="ATAXIN 1"/>
    <property type="match status" value="1"/>
</dbReference>
<dbReference type="Pfam" id="PF08517">
    <property type="entry name" value="AXH"/>
    <property type="match status" value="1"/>
</dbReference>
<comment type="subcellular location">
    <subcellularLocation>
        <location evidence="1">Nucleus</location>
    </subcellularLocation>
</comment>
<keyword evidence="3" id="KW-0678">Repressor</keyword>
<keyword evidence="8" id="KW-0539">Nucleus</keyword>
<keyword evidence="5" id="KW-0805">Transcription regulation</keyword>
<dbReference type="GO" id="GO:0007399">
    <property type="term" value="P:nervous system development"/>
    <property type="evidence" value="ECO:0007669"/>
    <property type="project" value="TreeGrafter"/>
</dbReference>
<evidence type="ECO:0000313" key="12">
    <source>
        <dbReference type="Proteomes" id="UP001295444"/>
    </source>
</evidence>
<evidence type="ECO:0000256" key="3">
    <source>
        <dbReference type="ARBA" id="ARBA00022491"/>
    </source>
</evidence>
<dbReference type="EMBL" id="OW240915">
    <property type="protein sequence ID" value="CAH2284405.1"/>
    <property type="molecule type" value="Genomic_DNA"/>
</dbReference>
<evidence type="ECO:0000256" key="7">
    <source>
        <dbReference type="ARBA" id="ARBA00023163"/>
    </source>
</evidence>
<evidence type="ECO:0000256" key="6">
    <source>
        <dbReference type="ARBA" id="ARBA00023125"/>
    </source>
</evidence>
<keyword evidence="6" id="KW-0238">DNA-binding</keyword>
<feature type="region of interest" description="Disordered" evidence="9">
    <location>
        <begin position="242"/>
        <end position="269"/>
    </location>
</feature>
<evidence type="ECO:0000256" key="9">
    <source>
        <dbReference type="SAM" id="MobiDB-lite"/>
    </source>
</evidence>
<feature type="region of interest" description="Disordered" evidence="9">
    <location>
        <begin position="448"/>
        <end position="477"/>
    </location>
</feature>
<dbReference type="InterPro" id="IPR043404">
    <property type="entry name" value="ATAXIN1-like"/>
</dbReference>
<evidence type="ECO:0000256" key="5">
    <source>
        <dbReference type="ARBA" id="ARBA00023015"/>
    </source>
</evidence>
<keyword evidence="7" id="KW-0804">Transcription</keyword>
<dbReference type="GO" id="GO:0003677">
    <property type="term" value="F:DNA binding"/>
    <property type="evidence" value="ECO:0007669"/>
    <property type="project" value="UniProtKB-KW"/>
</dbReference>
<evidence type="ECO:0000256" key="8">
    <source>
        <dbReference type="ARBA" id="ARBA00023242"/>
    </source>
</evidence>
<evidence type="ECO:0000256" key="1">
    <source>
        <dbReference type="ARBA" id="ARBA00004123"/>
    </source>
</evidence>
<evidence type="ECO:0000256" key="4">
    <source>
        <dbReference type="ARBA" id="ARBA00022553"/>
    </source>
</evidence>
<dbReference type="PANTHER" id="PTHR13392:SF5">
    <property type="entry name" value="ATAXIN-1"/>
    <property type="match status" value="1"/>
</dbReference>
<accession>A0AAD1W5Q7</accession>
<keyword evidence="12" id="KW-1185">Reference proteome</keyword>
<sequence>MKLHPHSSRLQDPLSTVHKKCRYGYIAWKGPPRDTRMKFLEQEGTLSIHQITFNTGQSLGKDSRPATLNVILHQLLEKCAPREMIPHEVFGFPSRIKCDFPFTRLKSASVRHRPSEEKTVGLTNENHRTDSLSWLPTTASSHSNLGGRHHGPLGTSVETGLQQGVGLHKSLSTSMDYCPPNTSRSVPATTSVPAIYQTAQSQSGASMSPIQYTSVPQTFQFIGPQYSGPSYAGFINSQLISPTSNSSSNATSSTAGVTTPSQRSQMEAYSSMLASVSSLSQQGHKIEPHLERSPGMITTGSPPTQPSQYVHISSSSQGGVRTVSPPSIPVHLHTHPTVIPHTLTLGGHSQVVVQYSDSAAHFITRDPMKKEESYRSQAKELLNGEVEKVRRFLVPSSTDAQLLKAGNNKPASQHYEARSVVVHPGTTDYSTRDLSGIRTSVMVVPNSSTSATDMDVSQTIKREASPSTAHNKGSLHLGKPAHRSYALSPQQTLCQEGVKTIATLSPHTVIQTTHSAAEHLSVGLPAAAFYAGTQQPVIGYLSSQQQTISYPGNLPQHLVIPGTQPLLIPVGNPDIEPSGVGVAPAIVTSSPQFAAVPHTFVTTPIPKNDNYSADLLATQTAYQAALVPAQIHLPVVQSVASSMAAAPTLPPYFAKGSIIQLANGELKKVEDLKTEDFIQSADISNDLKIDSSTVERIENSHSPGIAVVQFSVGEHRAQVSVEVLIEYPFFVFGQGWSSCSPERTSQLFDLPCSKLSVGDVCISLTLKNLKNGSIKKGQSMDSATILLKHPKNDNMSGNIHRYAEQENGINQGSAQVTSENGEPRCTAVLNPLPFEAKTESGKPVATRKRRWSAPESRKLEKSEEEPPLTLPKPSFISQEVKICIEGRSNVGK</sequence>
<dbReference type="GO" id="GO:0005634">
    <property type="term" value="C:nucleus"/>
    <property type="evidence" value="ECO:0007669"/>
    <property type="project" value="UniProtKB-SubCell"/>
</dbReference>
<proteinExistence type="inferred from homology"/>
<dbReference type="GO" id="GO:0000122">
    <property type="term" value="P:negative regulation of transcription by RNA polymerase II"/>
    <property type="evidence" value="ECO:0007669"/>
    <property type="project" value="TreeGrafter"/>
</dbReference>
<dbReference type="PROSITE" id="PS51148">
    <property type="entry name" value="AXH"/>
    <property type="match status" value="1"/>
</dbReference>
<dbReference type="InterPro" id="IPR003652">
    <property type="entry name" value="Ataxin_AXH_dom"/>
</dbReference>
<organism evidence="11 12">
    <name type="scientific">Pelobates cultripes</name>
    <name type="common">Western spadefoot toad</name>
    <dbReference type="NCBI Taxonomy" id="61616"/>
    <lineage>
        <taxon>Eukaryota</taxon>
        <taxon>Metazoa</taxon>
        <taxon>Chordata</taxon>
        <taxon>Craniata</taxon>
        <taxon>Vertebrata</taxon>
        <taxon>Euteleostomi</taxon>
        <taxon>Amphibia</taxon>
        <taxon>Batrachia</taxon>
        <taxon>Anura</taxon>
        <taxon>Pelobatoidea</taxon>
        <taxon>Pelobatidae</taxon>
        <taxon>Pelobates</taxon>
    </lineage>
</organism>
<feature type="domain" description="AXH" evidence="10">
    <location>
        <begin position="641"/>
        <end position="772"/>
    </location>
</feature>
<reference evidence="11" key="1">
    <citation type="submission" date="2022-03" db="EMBL/GenBank/DDBJ databases">
        <authorList>
            <person name="Alioto T."/>
            <person name="Alioto T."/>
            <person name="Gomez Garrido J."/>
        </authorList>
    </citation>
    <scope>NUCLEOTIDE SEQUENCE</scope>
</reference>
<comment type="similarity">
    <text evidence="2">Belongs to the ATXN1 family.</text>
</comment>
<dbReference type="SMART" id="SM00536">
    <property type="entry name" value="AXH"/>
    <property type="match status" value="1"/>
</dbReference>
<dbReference type="InterPro" id="IPR020997">
    <property type="entry name" value="Ataxin-1_N"/>
</dbReference>
<dbReference type="InterPro" id="IPR036096">
    <property type="entry name" value="Ataxin_AXH_dom_sf"/>
</dbReference>
<evidence type="ECO:0000259" key="10">
    <source>
        <dbReference type="PROSITE" id="PS51148"/>
    </source>
</evidence>
<feature type="compositionally biased region" description="Polar residues" evidence="9">
    <location>
        <begin position="301"/>
        <end position="319"/>
    </location>
</feature>
<dbReference type="AlphaFoldDB" id="A0AAD1W5Q7"/>
<gene>
    <name evidence="11" type="ORF">PECUL_23A041317</name>
</gene>
<feature type="region of interest" description="Disordered" evidence="9">
    <location>
        <begin position="837"/>
        <end position="872"/>
    </location>
</feature>
<protein>
    <submittedName>
        <fullName evidence="11">Ataxin-1</fullName>
    </submittedName>
</protein>
<evidence type="ECO:0000256" key="2">
    <source>
        <dbReference type="ARBA" id="ARBA00007348"/>
    </source>
</evidence>
<feature type="compositionally biased region" description="Low complexity" evidence="9">
    <location>
        <begin position="243"/>
        <end position="255"/>
    </location>
</feature>
<dbReference type="GO" id="GO:0003723">
    <property type="term" value="F:RNA binding"/>
    <property type="evidence" value="ECO:0007669"/>
    <property type="project" value="InterPro"/>
</dbReference>
<dbReference type="Proteomes" id="UP001295444">
    <property type="component" value="Chromosome 04"/>
</dbReference>
<evidence type="ECO:0000313" key="11">
    <source>
        <dbReference type="EMBL" id="CAH2284405.1"/>
    </source>
</evidence>
<feature type="region of interest" description="Disordered" evidence="9">
    <location>
        <begin position="301"/>
        <end position="322"/>
    </location>
</feature>
<keyword evidence="4" id="KW-0597">Phosphoprotein</keyword>
<feature type="compositionally biased region" description="Polar residues" evidence="9">
    <location>
        <begin position="256"/>
        <end position="268"/>
    </location>
</feature>